<keyword evidence="2" id="KW-1185">Reference proteome</keyword>
<sequence>MQQKRKHIATSISRLLSAVSSATDRRSCICTMMDPESERSSMEPAACAARGFTTAVCALYGEIRFLLVRTGLDRLGCSVVYVSVSLRFLSALIEKADQSPSASILLVWHSLRRD</sequence>
<protein>
    <submittedName>
        <fullName evidence="1">Uncharacterized protein</fullName>
    </submittedName>
</protein>
<accession>A0ABD0KI72</accession>
<evidence type="ECO:0000313" key="1">
    <source>
        <dbReference type="EMBL" id="KAK7486923.1"/>
    </source>
</evidence>
<dbReference type="AlphaFoldDB" id="A0ABD0KI72"/>
<reference evidence="1 2" key="1">
    <citation type="journal article" date="2023" name="Sci. Data">
        <title>Genome assembly of the Korean intertidal mud-creeper Batillaria attramentaria.</title>
        <authorList>
            <person name="Patra A.K."/>
            <person name="Ho P.T."/>
            <person name="Jun S."/>
            <person name="Lee S.J."/>
            <person name="Kim Y."/>
            <person name="Won Y.J."/>
        </authorList>
    </citation>
    <scope>NUCLEOTIDE SEQUENCE [LARGE SCALE GENOMIC DNA]</scope>
    <source>
        <strain evidence="1">Wonlab-2016</strain>
    </source>
</reference>
<organism evidence="1 2">
    <name type="scientific">Batillaria attramentaria</name>
    <dbReference type="NCBI Taxonomy" id="370345"/>
    <lineage>
        <taxon>Eukaryota</taxon>
        <taxon>Metazoa</taxon>
        <taxon>Spiralia</taxon>
        <taxon>Lophotrochozoa</taxon>
        <taxon>Mollusca</taxon>
        <taxon>Gastropoda</taxon>
        <taxon>Caenogastropoda</taxon>
        <taxon>Sorbeoconcha</taxon>
        <taxon>Cerithioidea</taxon>
        <taxon>Batillariidae</taxon>
        <taxon>Batillaria</taxon>
    </lineage>
</organism>
<gene>
    <name evidence="1" type="ORF">BaRGS_00021894</name>
</gene>
<comment type="caution">
    <text evidence="1">The sequence shown here is derived from an EMBL/GenBank/DDBJ whole genome shotgun (WGS) entry which is preliminary data.</text>
</comment>
<proteinExistence type="predicted"/>
<dbReference type="Proteomes" id="UP001519460">
    <property type="component" value="Unassembled WGS sequence"/>
</dbReference>
<evidence type="ECO:0000313" key="2">
    <source>
        <dbReference type="Proteomes" id="UP001519460"/>
    </source>
</evidence>
<name>A0ABD0KI72_9CAEN</name>
<dbReference type="EMBL" id="JACVVK020000172">
    <property type="protein sequence ID" value="KAK7486923.1"/>
    <property type="molecule type" value="Genomic_DNA"/>
</dbReference>